<dbReference type="PaxDb" id="30732-ENSOMEP00000003053"/>
<proteinExistence type="predicted"/>
<evidence type="ECO:0000313" key="2">
    <source>
        <dbReference type="Ensembl" id="ENSOMEP00000003053.1"/>
    </source>
</evidence>
<dbReference type="Ensembl" id="ENSOMET00000011480.1">
    <property type="protein sequence ID" value="ENSOMEP00000003053.1"/>
    <property type="gene ID" value="ENSOMEG00000003962.1"/>
</dbReference>
<evidence type="ECO:0000313" key="3">
    <source>
        <dbReference type="Proteomes" id="UP000261560"/>
    </source>
</evidence>
<evidence type="ECO:0000256" key="1">
    <source>
        <dbReference type="SAM" id="SignalP"/>
    </source>
</evidence>
<keyword evidence="1" id="KW-0732">Signal</keyword>
<dbReference type="Proteomes" id="UP000261560">
    <property type="component" value="Unplaced"/>
</dbReference>
<reference evidence="2" key="1">
    <citation type="submission" date="2025-08" db="UniProtKB">
        <authorList>
            <consortium name="Ensembl"/>
        </authorList>
    </citation>
    <scope>IDENTIFICATION</scope>
</reference>
<sequence>MALVARILTFLCLNGSNVIPCNPVITEQQRLDFTTNHIHPSAAEDFHNNQFIVPSGFHKIKKCHKLFPTIINSSICCIQAW</sequence>
<protein>
    <submittedName>
        <fullName evidence="2">Uncharacterized protein</fullName>
    </submittedName>
</protein>
<dbReference type="AlphaFoldDB" id="A0A3B3BDE8"/>
<feature type="chain" id="PRO_5017265918" evidence="1">
    <location>
        <begin position="19"/>
        <end position="81"/>
    </location>
</feature>
<organism evidence="2 3">
    <name type="scientific">Oryzias melastigma</name>
    <name type="common">Marine medaka</name>
    <dbReference type="NCBI Taxonomy" id="30732"/>
    <lineage>
        <taxon>Eukaryota</taxon>
        <taxon>Metazoa</taxon>
        <taxon>Chordata</taxon>
        <taxon>Craniata</taxon>
        <taxon>Vertebrata</taxon>
        <taxon>Euteleostomi</taxon>
        <taxon>Actinopterygii</taxon>
        <taxon>Neopterygii</taxon>
        <taxon>Teleostei</taxon>
        <taxon>Neoteleostei</taxon>
        <taxon>Acanthomorphata</taxon>
        <taxon>Ovalentaria</taxon>
        <taxon>Atherinomorphae</taxon>
        <taxon>Beloniformes</taxon>
        <taxon>Adrianichthyidae</taxon>
        <taxon>Oryziinae</taxon>
        <taxon>Oryzias</taxon>
    </lineage>
</organism>
<name>A0A3B3BDE8_ORYME</name>
<accession>A0A3B3BDE8</accession>
<reference evidence="2" key="2">
    <citation type="submission" date="2025-09" db="UniProtKB">
        <authorList>
            <consortium name="Ensembl"/>
        </authorList>
    </citation>
    <scope>IDENTIFICATION</scope>
</reference>
<feature type="signal peptide" evidence="1">
    <location>
        <begin position="1"/>
        <end position="18"/>
    </location>
</feature>
<keyword evidence="3" id="KW-1185">Reference proteome</keyword>